<evidence type="ECO:0000256" key="2">
    <source>
        <dbReference type="ARBA" id="ARBA00029447"/>
    </source>
</evidence>
<dbReference type="PANTHER" id="PTHR32089:SF112">
    <property type="entry name" value="LYSOZYME-LIKE PROTEIN-RELATED"/>
    <property type="match status" value="1"/>
</dbReference>
<dbReference type="SUPFAM" id="SSF58104">
    <property type="entry name" value="Methyl-accepting chemotaxis protein (MCP) signaling domain"/>
    <property type="match status" value="1"/>
</dbReference>
<dbReference type="RefSeq" id="WP_071611707.1">
    <property type="nucleotide sequence ID" value="NZ_CP015756.1"/>
</dbReference>
<name>A0A1J0GES9_9CLOT</name>
<dbReference type="GO" id="GO:0006935">
    <property type="term" value="P:chemotaxis"/>
    <property type="evidence" value="ECO:0007669"/>
    <property type="project" value="InterPro"/>
</dbReference>
<dbReference type="SMART" id="SM00283">
    <property type="entry name" value="MA"/>
    <property type="match status" value="1"/>
</dbReference>
<evidence type="ECO:0000259" key="6">
    <source>
        <dbReference type="PROSITE" id="PS50885"/>
    </source>
</evidence>
<reference evidence="8" key="1">
    <citation type="journal article" date="2016" name="Front. Microbiol.">
        <title>Complete Genome Sequence of Clostridium estertheticum DSM 8809, a Microbe Identified in Spoiled Vacuum Packed Beef.</title>
        <authorList>
            <person name="Yu Z."/>
            <person name="Gunn L."/>
            <person name="Brennan E."/>
            <person name="Reid R."/>
            <person name="Wall P.G."/>
            <person name="Gaora O.P."/>
            <person name="Hurley D."/>
            <person name="Bolton D."/>
            <person name="Fanning S."/>
        </authorList>
    </citation>
    <scope>NUCLEOTIDE SEQUENCE [LARGE SCALE GENOMIC DNA]</scope>
    <source>
        <strain evidence="8">DSM 8809</strain>
    </source>
</reference>
<dbReference type="SMART" id="SM00304">
    <property type="entry name" value="HAMP"/>
    <property type="match status" value="1"/>
</dbReference>
<feature type="domain" description="HAMP" evidence="6">
    <location>
        <begin position="225"/>
        <end position="277"/>
    </location>
</feature>
<dbReference type="EMBL" id="CP015756">
    <property type="protein sequence ID" value="APC39414.1"/>
    <property type="molecule type" value="Genomic_DNA"/>
</dbReference>
<dbReference type="Gene3D" id="1.10.287.950">
    <property type="entry name" value="Methyl-accepting chemotaxis protein"/>
    <property type="match status" value="1"/>
</dbReference>
<keyword evidence="4" id="KW-0812">Transmembrane</keyword>
<keyword evidence="1 3" id="KW-0807">Transducer</keyword>
<dbReference type="GO" id="GO:0004888">
    <property type="term" value="F:transmembrane signaling receptor activity"/>
    <property type="evidence" value="ECO:0007669"/>
    <property type="project" value="InterPro"/>
</dbReference>
<dbReference type="InterPro" id="IPR004089">
    <property type="entry name" value="MCPsignal_dom"/>
</dbReference>
<evidence type="ECO:0000256" key="1">
    <source>
        <dbReference type="ARBA" id="ARBA00023224"/>
    </source>
</evidence>
<dbReference type="CDD" id="cd06225">
    <property type="entry name" value="HAMP"/>
    <property type="match status" value="1"/>
</dbReference>
<dbReference type="InterPro" id="IPR024478">
    <property type="entry name" value="HlyB_4HB_MCP"/>
</dbReference>
<comment type="similarity">
    <text evidence="2">Belongs to the methyl-accepting chemotaxis (MCP) protein family.</text>
</comment>
<keyword evidence="8" id="KW-1185">Reference proteome</keyword>
<dbReference type="PANTHER" id="PTHR32089">
    <property type="entry name" value="METHYL-ACCEPTING CHEMOTAXIS PROTEIN MCPB"/>
    <property type="match status" value="1"/>
</dbReference>
<evidence type="ECO:0000313" key="8">
    <source>
        <dbReference type="Proteomes" id="UP000182569"/>
    </source>
</evidence>
<dbReference type="InterPro" id="IPR003660">
    <property type="entry name" value="HAMP_dom"/>
</dbReference>
<dbReference type="KEGG" id="ceu:A7L45_04735"/>
<dbReference type="Pfam" id="PF12729">
    <property type="entry name" value="4HB_MCP_1"/>
    <property type="match status" value="1"/>
</dbReference>
<dbReference type="PROSITE" id="PS50111">
    <property type="entry name" value="CHEMOTAXIS_TRANSDUC_2"/>
    <property type="match status" value="1"/>
</dbReference>
<feature type="domain" description="Methyl-accepting transducer" evidence="5">
    <location>
        <begin position="282"/>
        <end position="554"/>
    </location>
</feature>
<dbReference type="Pfam" id="PF00015">
    <property type="entry name" value="MCPsignal"/>
    <property type="match status" value="1"/>
</dbReference>
<dbReference type="Proteomes" id="UP000182569">
    <property type="component" value="Chromosome"/>
</dbReference>
<feature type="transmembrane region" description="Helical" evidence="4">
    <location>
        <begin position="203"/>
        <end position="227"/>
    </location>
</feature>
<proteinExistence type="inferred from homology"/>
<gene>
    <name evidence="7" type="ORF">A7L45_04735</name>
</gene>
<evidence type="ECO:0000259" key="5">
    <source>
        <dbReference type="PROSITE" id="PS50111"/>
    </source>
</evidence>
<dbReference type="Pfam" id="PF00672">
    <property type="entry name" value="HAMP"/>
    <property type="match status" value="1"/>
</dbReference>
<evidence type="ECO:0000256" key="3">
    <source>
        <dbReference type="PROSITE-ProRule" id="PRU00284"/>
    </source>
</evidence>
<dbReference type="GO" id="GO:0007165">
    <property type="term" value="P:signal transduction"/>
    <property type="evidence" value="ECO:0007669"/>
    <property type="project" value="UniProtKB-KW"/>
</dbReference>
<dbReference type="Gene3D" id="6.10.340.10">
    <property type="match status" value="1"/>
</dbReference>
<evidence type="ECO:0000256" key="4">
    <source>
        <dbReference type="SAM" id="Phobius"/>
    </source>
</evidence>
<keyword evidence="4" id="KW-1133">Transmembrane helix</keyword>
<dbReference type="GO" id="GO:0016020">
    <property type="term" value="C:membrane"/>
    <property type="evidence" value="ECO:0007669"/>
    <property type="project" value="InterPro"/>
</dbReference>
<dbReference type="STRING" id="1552.A7L45_04735"/>
<dbReference type="PROSITE" id="PS50885">
    <property type="entry name" value="HAMP"/>
    <property type="match status" value="1"/>
</dbReference>
<keyword evidence="4" id="KW-0472">Membrane</keyword>
<accession>A0A1J0GES9</accession>
<dbReference type="AlphaFoldDB" id="A0A1J0GES9"/>
<protein>
    <submittedName>
        <fullName evidence="7">Chemotaxis protein</fullName>
    </submittedName>
</protein>
<organism evidence="7 8">
    <name type="scientific">Clostridium estertheticum subsp. estertheticum</name>
    <dbReference type="NCBI Taxonomy" id="1552"/>
    <lineage>
        <taxon>Bacteria</taxon>
        <taxon>Bacillati</taxon>
        <taxon>Bacillota</taxon>
        <taxon>Clostridia</taxon>
        <taxon>Eubacteriales</taxon>
        <taxon>Clostridiaceae</taxon>
        <taxon>Clostridium</taxon>
    </lineage>
</organism>
<sequence length="583" mass="63313">MKKMFNNLKISTKLLSLVFFLAIFIGSVGFLGLYNMNKINSNATLLHDYNLVSIEQVNTLRQNYSDIRTALIKMVYKERKDKGEDEEIIAEIEGLTKKNENLFAIIKSTNEKMRVDKSQADQEKDKVLFDKIESSSKGYLASGKKAVDYGVAKDFKSAAGQLSGASKDRATLFEGIDGLNASSVKEADSFYSDNNITFNGSRMIIITITVLGFACSIILGLFIALAISGQLKKVVNFAGDMGNGDLTKDIDIDSKDEIGDLARALNKAKDNMKLLISEIINSSSDISAASEELSATSEEVSSKMDIVNESTDHITTGIQYLSATTQEVSASTKEIESTTMNLINKANESSKSAVEIKKRAAEIKVKATKNIEQGNEIYEKNRMNILKAIDDGKVVKDITVMADSIGAIAEQTNLLALNAAIEAARAGEMGKGFAVVADEVRSLAEQSSVAVENIQSMVNKIEVAFNNLSISGKEVLEYLETGVKPSYQLLMTTGVQYDQDADFINNMASEIASTSKQMKEVIDKVTYAIDNLSATTDKSAASTEDISNSINEITMAIGEVASSAQSQAETSQKLIDVTNKFNV</sequence>
<dbReference type="InterPro" id="IPR004090">
    <property type="entry name" value="Chemotax_Me-accpt_rcpt"/>
</dbReference>
<evidence type="ECO:0000313" key="7">
    <source>
        <dbReference type="EMBL" id="APC39414.1"/>
    </source>
</evidence>
<dbReference type="PRINTS" id="PR00260">
    <property type="entry name" value="CHEMTRNSDUCR"/>
</dbReference>
<dbReference type="OrthoDB" id="1887545at2"/>